<evidence type="ECO:0000313" key="4">
    <source>
        <dbReference type="EMBL" id="VDL85993.1"/>
    </source>
</evidence>
<dbReference type="GO" id="GO:0004103">
    <property type="term" value="F:choline kinase activity"/>
    <property type="evidence" value="ECO:0007669"/>
    <property type="project" value="TreeGrafter"/>
</dbReference>
<dbReference type="WBParaSite" id="NBR_0002173501-mRNA-1">
    <property type="protein sequence ID" value="NBR_0002173501-mRNA-1"/>
    <property type="gene ID" value="NBR_0002173501"/>
</dbReference>
<dbReference type="PANTHER" id="PTHR22603">
    <property type="entry name" value="CHOLINE/ETHANOALAMINE KINASE"/>
    <property type="match status" value="1"/>
</dbReference>
<sequence>MATQVNDSHDSDVSLLTIFSKFNSDTTDSVILDKARELCAEYLGGVWGQIDSTQLKLKRMSFIRNIAKLTAEINDVDMPLPKSPQFVTLFPAVVTIDDLEKELDEIDAFMKAQKGPSVFCHNDIVPSNVLVKTGIDGEGESFDYDRLVIIDFEFAIYNLR</sequence>
<keyword evidence="2" id="KW-1208">Phospholipid metabolism</keyword>
<accession>A0A0N4YWW3</accession>
<evidence type="ECO:0000313" key="5">
    <source>
        <dbReference type="Proteomes" id="UP000271162"/>
    </source>
</evidence>
<dbReference type="InterPro" id="IPR011009">
    <property type="entry name" value="Kinase-like_dom_sf"/>
</dbReference>
<comment type="similarity">
    <text evidence="3">Belongs to the choline/ethanolamine kinase family.</text>
</comment>
<organism evidence="6">
    <name type="scientific">Nippostrongylus brasiliensis</name>
    <name type="common">Rat hookworm</name>
    <dbReference type="NCBI Taxonomy" id="27835"/>
    <lineage>
        <taxon>Eukaryota</taxon>
        <taxon>Metazoa</taxon>
        <taxon>Ecdysozoa</taxon>
        <taxon>Nematoda</taxon>
        <taxon>Chromadorea</taxon>
        <taxon>Rhabditida</taxon>
        <taxon>Rhabditina</taxon>
        <taxon>Rhabditomorpha</taxon>
        <taxon>Strongyloidea</taxon>
        <taxon>Heligmosomidae</taxon>
        <taxon>Nippostrongylus</taxon>
    </lineage>
</organism>
<dbReference type="SUPFAM" id="SSF56112">
    <property type="entry name" value="Protein kinase-like (PK-like)"/>
    <property type="match status" value="1"/>
</dbReference>
<reference evidence="6" key="1">
    <citation type="submission" date="2017-02" db="UniProtKB">
        <authorList>
            <consortium name="WormBaseParasite"/>
        </authorList>
    </citation>
    <scope>IDENTIFICATION</scope>
</reference>
<dbReference type="AlphaFoldDB" id="A0A0N4YWW3"/>
<gene>
    <name evidence="4" type="ORF">NBR_LOCUS21736</name>
</gene>
<dbReference type="EMBL" id="UYSL01026782">
    <property type="protein sequence ID" value="VDL85993.1"/>
    <property type="molecule type" value="Genomic_DNA"/>
</dbReference>
<evidence type="ECO:0000313" key="6">
    <source>
        <dbReference type="WBParaSite" id="NBR_0002173501-mRNA-1"/>
    </source>
</evidence>
<keyword evidence="5" id="KW-1185">Reference proteome</keyword>
<keyword evidence="1" id="KW-0594">Phospholipid biosynthesis</keyword>
<dbReference type="STRING" id="27835.A0A0N4YWW3"/>
<dbReference type="Gene3D" id="3.90.1200.10">
    <property type="match status" value="1"/>
</dbReference>
<dbReference type="GO" id="GO:0006646">
    <property type="term" value="P:phosphatidylethanolamine biosynthetic process"/>
    <property type="evidence" value="ECO:0007669"/>
    <property type="project" value="TreeGrafter"/>
</dbReference>
<dbReference type="GO" id="GO:0004305">
    <property type="term" value="F:ethanolamine kinase activity"/>
    <property type="evidence" value="ECO:0007669"/>
    <property type="project" value="TreeGrafter"/>
</dbReference>
<keyword evidence="1" id="KW-0443">Lipid metabolism</keyword>
<evidence type="ECO:0000256" key="1">
    <source>
        <dbReference type="ARBA" id="ARBA00023209"/>
    </source>
</evidence>
<proteinExistence type="inferred from homology"/>
<evidence type="ECO:0000256" key="3">
    <source>
        <dbReference type="ARBA" id="ARBA00038211"/>
    </source>
</evidence>
<dbReference type="Pfam" id="PF01633">
    <property type="entry name" value="Choline_kinase"/>
    <property type="match status" value="1"/>
</dbReference>
<dbReference type="PANTHER" id="PTHR22603:SF93">
    <property type="entry name" value="RE24176P"/>
    <property type="match status" value="1"/>
</dbReference>
<reference evidence="4 5" key="2">
    <citation type="submission" date="2018-11" db="EMBL/GenBank/DDBJ databases">
        <authorList>
            <consortium name="Pathogen Informatics"/>
        </authorList>
    </citation>
    <scope>NUCLEOTIDE SEQUENCE [LARGE SCALE GENOMIC DNA]</scope>
</reference>
<name>A0A0N4YWW3_NIPBR</name>
<protein>
    <submittedName>
        <fullName evidence="6">Putative choline/ethanolamine kinase (inferred by orthology to a S. mansoni protein)</fullName>
    </submittedName>
</protein>
<evidence type="ECO:0000256" key="2">
    <source>
        <dbReference type="ARBA" id="ARBA00023264"/>
    </source>
</evidence>
<keyword evidence="1" id="KW-0444">Lipid biosynthesis</keyword>
<dbReference type="GO" id="GO:0005737">
    <property type="term" value="C:cytoplasm"/>
    <property type="evidence" value="ECO:0007669"/>
    <property type="project" value="TreeGrafter"/>
</dbReference>
<dbReference type="Proteomes" id="UP000271162">
    <property type="component" value="Unassembled WGS sequence"/>
</dbReference>